<sequence length="317" mass="34413">MIRTLDDTNSSEIARQLVQLREEGGAIALGRVLTLVVVNAHDVNEDAIRATNEASGEHPMRVIVVHTYPGGEGSRLDAEIRVGSDAGASDVVVLHASGGTAEDPASLVQPLLLPDAPVVTWWPDCSETDPAQNPLGALAQLRIVDSFDVDQPFATLAALSDGYEDGDTNLAWARITRWRAQLASVLDQPPYDPITRAEVTYRNLTTSTLLMAGWLGHYLGVDVALRHSDDDIAGNLRSVRLHRADGVIELERTAADTAILSQPDQPDQIVPLTIRNRYSVLSEELRSLAVDPVYATVLNEGVPEIARANPELTERER</sequence>
<keyword evidence="4" id="KW-1185">Reference proteome</keyword>
<name>A0ABW5UYT3_9MICO</name>
<dbReference type="Pfam" id="PF20171">
    <property type="entry name" value="OpcA_G6PD_C"/>
    <property type="match status" value="1"/>
</dbReference>
<evidence type="ECO:0000313" key="3">
    <source>
        <dbReference type="EMBL" id="MFD2758862.1"/>
    </source>
</evidence>
<accession>A0ABW5UYT3</accession>
<dbReference type="Proteomes" id="UP001597492">
    <property type="component" value="Unassembled WGS sequence"/>
</dbReference>
<dbReference type="PANTHER" id="PTHR38658:SF1">
    <property type="entry name" value="OXPP CYCLE PROTEIN OPCA-RELATED"/>
    <property type="match status" value="1"/>
</dbReference>
<proteinExistence type="predicted"/>
<comment type="caution">
    <text evidence="3">The sequence shown here is derived from an EMBL/GenBank/DDBJ whole genome shotgun (WGS) entry which is preliminary data.</text>
</comment>
<dbReference type="Pfam" id="PF10128">
    <property type="entry name" value="OpcA_G6PD_assem"/>
    <property type="match status" value="1"/>
</dbReference>
<dbReference type="InterPro" id="IPR004555">
    <property type="entry name" value="G6PDH_assembly_OpcA"/>
</dbReference>
<gene>
    <name evidence="3" type="ORF">ACFSW7_10785</name>
</gene>
<protein>
    <submittedName>
        <fullName evidence="3">Glucose-6-phosphate dehydrogenase assembly protein OpcA</fullName>
    </submittedName>
</protein>
<organism evidence="3 4">
    <name type="scientific">Gulosibacter faecalis</name>
    <dbReference type="NCBI Taxonomy" id="272240"/>
    <lineage>
        <taxon>Bacteria</taxon>
        <taxon>Bacillati</taxon>
        <taxon>Actinomycetota</taxon>
        <taxon>Actinomycetes</taxon>
        <taxon>Micrococcales</taxon>
        <taxon>Microbacteriaceae</taxon>
        <taxon>Gulosibacter</taxon>
    </lineage>
</organism>
<evidence type="ECO:0000259" key="1">
    <source>
        <dbReference type="Pfam" id="PF10128"/>
    </source>
</evidence>
<dbReference type="PANTHER" id="PTHR38658">
    <property type="entry name" value="OXPP CYCLE PROTEIN OPCA-RELATED"/>
    <property type="match status" value="1"/>
</dbReference>
<dbReference type="InterPro" id="IPR046802">
    <property type="entry name" value="OpcA_G6PD_C"/>
</dbReference>
<dbReference type="InterPro" id="IPR046801">
    <property type="entry name" value="OpcA_G6PD_N"/>
</dbReference>
<reference evidence="4" key="1">
    <citation type="journal article" date="2019" name="Int. J. Syst. Evol. Microbiol.">
        <title>The Global Catalogue of Microorganisms (GCM) 10K type strain sequencing project: providing services to taxonomists for standard genome sequencing and annotation.</title>
        <authorList>
            <consortium name="The Broad Institute Genomics Platform"/>
            <consortium name="The Broad Institute Genome Sequencing Center for Infectious Disease"/>
            <person name="Wu L."/>
            <person name="Ma J."/>
        </authorList>
    </citation>
    <scope>NUCLEOTIDE SEQUENCE [LARGE SCALE GENOMIC DNA]</scope>
    <source>
        <strain evidence="4">TISTR 1514</strain>
    </source>
</reference>
<feature type="domain" description="Glucose-6-phosphate dehydrogenase assembly protein OpcA N-terminal" evidence="1">
    <location>
        <begin position="52"/>
        <end position="159"/>
    </location>
</feature>
<evidence type="ECO:0000259" key="2">
    <source>
        <dbReference type="Pfam" id="PF20171"/>
    </source>
</evidence>
<evidence type="ECO:0000313" key="4">
    <source>
        <dbReference type="Proteomes" id="UP001597492"/>
    </source>
</evidence>
<feature type="domain" description="Glucose-6-phosphate dehydrogenase assembly protein OpcA C-terminal" evidence="2">
    <location>
        <begin position="166"/>
        <end position="298"/>
    </location>
</feature>
<dbReference type="RefSeq" id="WP_019617556.1">
    <property type="nucleotide sequence ID" value="NZ_JBHUNE010000008.1"/>
</dbReference>
<dbReference type="EMBL" id="JBHUNE010000008">
    <property type="protein sequence ID" value="MFD2758862.1"/>
    <property type="molecule type" value="Genomic_DNA"/>
</dbReference>